<dbReference type="EMBL" id="NJET01000051">
    <property type="protein sequence ID" value="PHH63338.1"/>
    <property type="molecule type" value="Genomic_DNA"/>
</dbReference>
<reference evidence="2 3" key="1">
    <citation type="submission" date="2017-06" db="EMBL/GenBank/DDBJ databases">
        <title>Ant-infecting Ophiocordyceps genomes reveal a high diversity of potential behavioral manipulation genes and a possible major role for enterotoxins.</title>
        <authorList>
            <person name="De Bekker C."/>
            <person name="Evans H.C."/>
            <person name="Brachmann A."/>
            <person name="Hughes D.P."/>
        </authorList>
    </citation>
    <scope>NUCLEOTIDE SEQUENCE [LARGE SCALE GENOMIC DNA]</scope>
    <source>
        <strain evidence="2 3">Map64</strain>
    </source>
</reference>
<sequence>MQSTLLILAIAGAVCAAPPMVKPTHIADNHCGQPFGKCYEPLGIVARADAPTPTAPPKAKPTTTKDDCHTRTVCIDGINKCGIPWGVCIPDCKPWKYQTPECPSPTPSAEQRFMTAWKRTVDDEHLTIWAKREPTTTSEDGVMTIWNEKPLPTTSEDGVMTIWNEKPLPTTSEDGVMTIWNEKPLLTTSEDGVMTIWDAPKPTN</sequence>
<dbReference type="InterPro" id="IPR019775">
    <property type="entry name" value="WD40_repeat_CS"/>
</dbReference>
<feature type="chain" id="PRO_5012022013" evidence="1">
    <location>
        <begin position="17"/>
        <end position="204"/>
    </location>
</feature>
<comment type="caution">
    <text evidence="2">The sequence shown here is derived from an EMBL/GenBank/DDBJ whole genome shotgun (WGS) entry which is preliminary data.</text>
</comment>
<proteinExistence type="predicted"/>
<dbReference type="PROSITE" id="PS00678">
    <property type="entry name" value="WD_REPEATS_1"/>
    <property type="match status" value="1"/>
</dbReference>
<feature type="signal peptide" evidence="1">
    <location>
        <begin position="1"/>
        <end position="16"/>
    </location>
</feature>
<evidence type="ECO:0000313" key="2">
    <source>
        <dbReference type="EMBL" id="PHH63338.1"/>
    </source>
</evidence>
<dbReference type="STRING" id="1399860.A0A2C5XI01"/>
<gene>
    <name evidence="2" type="ORF">CDD81_6035</name>
</gene>
<dbReference type="AlphaFoldDB" id="A0A2C5XI01"/>
<accession>A0A2C5XI01</accession>
<keyword evidence="3" id="KW-1185">Reference proteome</keyword>
<keyword evidence="1" id="KW-0732">Signal</keyword>
<evidence type="ECO:0000256" key="1">
    <source>
        <dbReference type="SAM" id="SignalP"/>
    </source>
</evidence>
<name>A0A2C5XI01_9HYPO</name>
<protein>
    <submittedName>
        <fullName evidence="2">Uncharacterized protein</fullName>
    </submittedName>
</protein>
<dbReference type="OrthoDB" id="4918840at2759"/>
<evidence type="ECO:0000313" key="3">
    <source>
        <dbReference type="Proteomes" id="UP000226192"/>
    </source>
</evidence>
<dbReference type="Proteomes" id="UP000226192">
    <property type="component" value="Unassembled WGS sequence"/>
</dbReference>
<organism evidence="2 3">
    <name type="scientific">Ophiocordyceps australis</name>
    <dbReference type="NCBI Taxonomy" id="1399860"/>
    <lineage>
        <taxon>Eukaryota</taxon>
        <taxon>Fungi</taxon>
        <taxon>Dikarya</taxon>
        <taxon>Ascomycota</taxon>
        <taxon>Pezizomycotina</taxon>
        <taxon>Sordariomycetes</taxon>
        <taxon>Hypocreomycetidae</taxon>
        <taxon>Hypocreales</taxon>
        <taxon>Ophiocordycipitaceae</taxon>
        <taxon>Ophiocordyceps</taxon>
    </lineage>
</organism>